<feature type="coiled-coil region" evidence="6">
    <location>
        <begin position="128"/>
        <end position="162"/>
    </location>
</feature>
<dbReference type="InterPro" id="IPR048574">
    <property type="entry name" value="RUBY_RBDX"/>
</dbReference>
<dbReference type="STRING" id="1123281.SAMN02745180_01167"/>
<dbReference type="FunFam" id="2.20.28.10:FF:000018">
    <property type="entry name" value="Rubrerythrin"/>
    <property type="match status" value="1"/>
</dbReference>
<dbReference type="CDD" id="cd01041">
    <property type="entry name" value="Rubrerythrin"/>
    <property type="match status" value="1"/>
</dbReference>
<dbReference type="OrthoDB" id="9799749at2"/>
<dbReference type="AlphaFoldDB" id="A0A1M5WBM4"/>
<evidence type="ECO:0000256" key="6">
    <source>
        <dbReference type="SAM" id="Coils"/>
    </source>
</evidence>
<evidence type="ECO:0000256" key="1">
    <source>
        <dbReference type="ARBA" id="ARBA00001965"/>
    </source>
</evidence>
<keyword evidence="10" id="KW-1185">Reference proteome</keyword>
<sequence>MKSLKGTKTAENLMKAFAGESQARNRYTYYASQAKKEGYVQISNIFTETADNEKEHAKRFFKFLNESLKGEAVEINADYPVGLGETKENLLYAANGEKEEWEDLYPNFAKIAEEEGFSEIAFVFREIAEVEERHERRYRKLLENIENNKVFEKDEVVEWKCNNCGYVHRGKSAPKTCPACAHPMSYFEVFVETY</sequence>
<evidence type="ECO:0000313" key="10">
    <source>
        <dbReference type="Proteomes" id="UP000184389"/>
    </source>
</evidence>
<keyword evidence="3" id="KW-0479">Metal-binding</keyword>
<dbReference type="Gene3D" id="1.20.1260.10">
    <property type="match status" value="1"/>
</dbReference>
<dbReference type="Proteomes" id="UP000184389">
    <property type="component" value="Unassembled WGS sequence"/>
</dbReference>
<keyword evidence="5" id="KW-0408">Iron</keyword>
<dbReference type="SUPFAM" id="SSF57802">
    <property type="entry name" value="Rubredoxin-like"/>
    <property type="match status" value="1"/>
</dbReference>
<accession>A0A1M5WBM4</accession>
<keyword evidence="2" id="KW-0813">Transport</keyword>
<keyword evidence="4" id="KW-0249">Electron transport</keyword>
<dbReference type="PROSITE" id="PS50903">
    <property type="entry name" value="RUBREDOXIN_LIKE"/>
    <property type="match status" value="1"/>
</dbReference>
<dbReference type="InterPro" id="IPR009040">
    <property type="entry name" value="Ferritin-like_diiron"/>
</dbReference>
<comment type="cofactor">
    <cofactor evidence="1">
        <name>Fe(3+)</name>
        <dbReference type="ChEBI" id="CHEBI:29034"/>
    </cofactor>
</comment>
<gene>
    <name evidence="9" type="ORF">SAMN02745180_01167</name>
</gene>
<dbReference type="GO" id="GO:0016491">
    <property type="term" value="F:oxidoreductase activity"/>
    <property type="evidence" value="ECO:0007669"/>
    <property type="project" value="InterPro"/>
</dbReference>
<feature type="domain" description="Ferritin-like diiron" evidence="8">
    <location>
        <begin position="3"/>
        <end position="149"/>
    </location>
</feature>
<evidence type="ECO:0000256" key="3">
    <source>
        <dbReference type="ARBA" id="ARBA00022723"/>
    </source>
</evidence>
<dbReference type="Pfam" id="PF21349">
    <property type="entry name" value="RUBY_RBDX"/>
    <property type="match status" value="1"/>
</dbReference>
<dbReference type="CDD" id="cd00729">
    <property type="entry name" value="rubredoxin_SM"/>
    <property type="match status" value="1"/>
</dbReference>
<evidence type="ECO:0000313" key="9">
    <source>
        <dbReference type="EMBL" id="SHH84999.1"/>
    </source>
</evidence>
<dbReference type="InterPro" id="IPR009078">
    <property type="entry name" value="Ferritin-like_SF"/>
</dbReference>
<evidence type="ECO:0000256" key="4">
    <source>
        <dbReference type="ARBA" id="ARBA00022982"/>
    </source>
</evidence>
<dbReference type="NCBIfam" id="NF045767">
    <property type="entry name" value="RuberyRbr"/>
    <property type="match status" value="1"/>
</dbReference>
<dbReference type="PANTHER" id="PTHR43865">
    <property type="entry name" value="RUBRERYTHRIN-RELATED"/>
    <property type="match status" value="1"/>
</dbReference>
<evidence type="ECO:0000259" key="7">
    <source>
        <dbReference type="PROSITE" id="PS50903"/>
    </source>
</evidence>
<dbReference type="InterPro" id="IPR003251">
    <property type="entry name" value="Rr_diiron-bd_dom"/>
</dbReference>
<dbReference type="PANTHER" id="PTHR43865:SF1">
    <property type="entry name" value="RUBRERYTHRIN-RELATED"/>
    <property type="match status" value="1"/>
</dbReference>
<dbReference type="GO" id="GO:0005506">
    <property type="term" value="F:iron ion binding"/>
    <property type="evidence" value="ECO:0007669"/>
    <property type="project" value="InterPro"/>
</dbReference>
<dbReference type="EMBL" id="FQXR01000005">
    <property type="protein sequence ID" value="SHH84999.1"/>
    <property type="molecule type" value="Genomic_DNA"/>
</dbReference>
<dbReference type="InterPro" id="IPR012347">
    <property type="entry name" value="Ferritin-like"/>
</dbReference>
<reference evidence="9 10" key="1">
    <citation type="submission" date="2016-11" db="EMBL/GenBank/DDBJ databases">
        <authorList>
            <person name="Jaros S."/>
            <person name="Januszkiewicz K."/>
            <person name="Wedrychowicz H."/>
        </authorList>
    </citation>
    <scope>NUCLEOTIDE SEQUENCE [LARGE SCALE GENOMIC DNA]</scope>
    <source>
        <strain evidence="9 10">DSM 13106</strain>
    </source>
</reference>
<evidence type="ECO:0000259" key="8">
    <source>
        <dbReference type="PROSITE" id="PS50905"/>
    </source>
</evidence>
<proteinExistence type="predicted"/>
<evidence type="ECO:0000256" key="5">
    <source>
        <dbReference type="ARBA" id="ARBA00023004"/>
    </source>
</evidence>
<name>A0A1M5WBM4_9FIRM</name>
<keyword evidence="6" id="KW-0175">Coiled coil</keyword>
<dbReference type="Gene3D" id="2.20.28.10">
    <property type="match status" value="1"/>
</dbReference>
<feature type="domain" description="Rubredoxin-like" evidence="7">
    <location>
        <begin position="156"/>
        <end position="190"/>
    </location>
</feature>
<dbReference type="RefSeq" id="WP_072743863.1">
    <property type="nucleotide sequence ID" value="NZ_FQXR01000005.1"/>
</dbReference>
<evidence type="ECO:0000256" key="2">
    <source>
        <dbReference type="ARBA" id="ARBA00022448"/>
    </source>
</evidence>
<dbReference type="Pfam" id="PF02915">
    <property type="entry name" value="Rubrerythrin"/>
    <property type="match status" value="1"/>
</dbReference>
<dbReference type="InterPro" id="IPR024934">
    <property type="entry name" value="Rubredoxin-like_dom"/>
</dbReference>
<dbReference type="InterPro" id="IPR052364">
    <property type="entry name" value="Rubrerythrin"/>
</dbReference>
<protein>
    <submittedName>
        <fullName evidence="9">Rubrerythrin</fullName>
    </submittedName>
</protein>
<dbReference type="PROSITE" id="PS50905">
    <property type="entry name" value="FERRITIN_LIKE"/>
    <property type="match status" value="1"/>
</dbReference>
<organism evidence="9 10">
    <name type="scientific">Sporanaerobacter acetigenes DSM 13106</name>
    <dbReference type="NCBI Taxonomy" id="1123281"/>
    <lineage>
        <taxon>Bacteria</taxon>
        <taxon>Bacillati</taxon>
        <taxon>Bacillota</taxon>
        <taxon>Tissierellia</taxon>
        <taxon>Tissierellales</taxon>
        <taxon>Sporanaerobacteraceae</taxon>
        <taxon>Sporanaerobacter</taxon>
    </lineage>
</organism>
<dbReference type="SUPFAM" id="SSF47240">
    <property type="entry name" value="Ferritin-like"/>
    <property type="match status" value="1"/>
</dbReference>